<evidence type="ECO:0000313" key="4">
    <source>
        <dbReference type="EMBL" id="BCJ64962.1"/>
    </source>
</evidence>
<dbReference type="RefSeq" id="WP_212824074.1">
    <property type="nucleotide sequence ID" value="NZ_AP023359.1"/>
</dbReference>
<feature type="transmembrane region" description="Helical" evidence="2">
    <location>
        <begin position="230"/>
        <end position="256"/>
    </location>
</feature>
<keyword evidence="2" id="KW-0472">Membrane</keyword>
<dbReference type="InterPro" id="IPR005182">
    <property type="entry name" value="YdbS-like_PH"/>
</dbReference>
<organism evidence="4 5">
    <name type="scientific">Polymorphospora rubra</name>
    <dbReference type="NCBI Taxonomy" id="338584"/>
    <lineage>
        <taxon>Bacteria</taxon>
        <taxon>Bacillati</taxon>
        <taxon>Actinomycetota</taxon>
        <taxon>Actinomycetes</taxon>
        <taxon>Micromonosporales</taxon>
        <taxon>Micromonosporaceae</taxon>
        <taxon>Polymorphospora</taxon>
    </lineage>
</organism>
<reference evidence="4" key="1">
    <citation type="submission" date="2020-08" db="EMBL/GenBank/DDBJ databases">
        <title>Whole genome shotgun sequence of Polymorphospora rubra NBRC 101157.</title>
        <authorList>
            <person name="Komaki H."/>
            <person name="Tamura T."/>
        </authorList>
    </citation>
    <scope>NUCLEOTIDE SEQUENCE</scope>
    <source>
        <strain evidence="4">NBRC 101157</strain>
    </source>
</reference>
<feature type="transmembrane region" description="Helical" evidence="2">
    <location>
        <begin position="25"/>
        <end position="48"/>
    </location>
</feature>
<keyword evidence="2" id="KW-1133">Transmembrane helix</keyword>
<feature type="domain" description="YdbS-like PH" evidence="3">
    <location>
        <begin position="86"/>
        <end position="160"/>
    </location>
</feature>
<keyword evidence="2" id="KW-0812">Transmembrane</keyword>
<feature type="transmembrane region" description="Helical" evidence="2">
    <location>
        <begin position="54"/>
        <end position="78"/>
    </location>
</feature>
<dbReference type="AlphaFoldDB" id="A0A810MVC0"/>
<dbReference type="PANTHER" id="PTHR34473">
    <property type="entry name" value="UPF0699 TRANSMEMBRANE PROTEIN YDBS"/>
    <property type="match status" value="1"/>
</dbReference>
<dbReference type="EMBL" id="AP023359">
    <property type="protein sequence ID" value="BCJ64962.1"/>
    <property type="molecule type" value="Genomic_DNA"/>
</dbReference>
<proteinExistence type="predicted"/>
<dbReference type="Pfam" id="PF03703">
    <property type="entry name" value="bPH_2"/>
    <property type="match status" value="1"/>
</dbReference>
<feature type="transmembrane region" description="Helical" evidence="2">
    <location>
        <begin position="188"/>
        <end position="210"/>
    </location>
</feature>
<dbReference type="PANTHER" id="PTHR34473:SF2">
    <property type="entry name" value="UPF0699 TRANSMEMBRANE PROTEIN YDBT"/>
    <property type="match status" value="1"/>
</dbReference>
<gene>
    <name evidence="4" type="ORF">Prubr_19830</name>
</gene>
<evidence type="ECO:0000259" key="3">
    <source>
        <dbReference type="Pfam" id="PF03703"/>
    </source>
</evidence>
<feature type="region of interest" description="Disordered" evidence="1">
    <location>
        <begin position="324"/>
        <end position="350"/>
    </location>
</feature>
<sequence>MTGGEERPGEPAEEAAWHRVDGRTLALTAIYLTGWVIAAGGITAFFLLRGDVSTTVVLTFVGGPALLIVVGGVLIDLVRWRYEFHRITDQRIEKKFDFVFRTHKSVARDRIRSVDVNASVIYRMLGVARVKVGTGQQDSFGEVVITFDPVNRAGAERLRRELLRKSPEGTEQDDAPPLAGFRWAWLRYAPVSIVTPILGASAFGAVMQVAEWFSAEAAVISWVGDVFDGVPLIVMIATLAGIGMVVGSIGAVALWIELWWSYRLTQESGTLLVRRGLITSRSLTLEERRLRGIELVEPIGARLSGGARLDAVATGLTLRADDQRSDPRTLLPTAPARWRTGSPPPSCGSR</sequence>
<name>A0A810MVC0_9ACTN</name>
<evidence type="ECO:0000313" key="5">
    <source>
        <dbReference type="Proteomes" id="UP000680866"/>
    </source>
</evidence>
<dbReference type="Proteomes" id="UP000680866">
    <property type="component" value="Chromosome"/>
</dbReference>
<accession>A0A810MVC0</accession>
<evidence type="ECO:0000256" key="2">
    <source>
        <dbReference type="SAM" id="Phobius"/>
    </source>
</evidence>
<protein>
    <recommendedName>
        <fullName evidence="3">YdbS-like PH domain-containing protein</fullName>
    </recommendedName>
</protein>
<dbReference type="KEGG" id="pry:Prubr_19830"/>
<keyword evidence="5" id="KW-1185">Reference proteome</keyword>
<evidence type="ECO:0000256" key="1">
    <source>
        <dbReference type="SAM" id="MobiDB-lite"/>
    </source>
</evidence>